<evidence type="ECO:0000256" key="1">
    <source>
        <dbReference type="SAM" id="MobiDB-lite"/>
    </source>
</evidence>
<reference evidence="3" key="1">
    <citation type="submission" date="2020-11" db="EMBL/GenBank/DDBJ databases">
        <title>Isolation and identification of active actinomycetes.</title>
        <authorList>
            <person name="Yu B."/>
        </authorList>
    </citation>
    <scope>NUCLEOTIDE SEQUENCE</scope>
    <source>
        <strain evidence="3">NEAU-YB345</strain>
    </source>
</reference>
<evidence type="ECO:0000256" key="2">
    <source>
        <dbReference type="SAM" id="Phobius"/>
    </source>
</evidence>
<feature type="transmembrane region" description="Helical" evidence="2">
    <location>
        <begin position="48"/>
        <end position="70"/>
    </location>
</feature>
<dbReference type="RefSeq" id="WP_196195791.1">
    <property type="nucleotide sequence ID" value="NZ_JADPRT010000009.1"/>
</dbReference>
<keyword evidence="2" id="KW-0472">Membrane</keyword>
<dbReference type="SUPFAM" id="SSF53474">
    <property type="entry name" value="alpha/beta-Hydrolases"/>
    <property type="match status" value="1"/>
</dbReference>
<dbReference type="Proteomes" id="UP000657385">
    <property type="component" value="Unassembled WGS sequence"/>
</dbReference>
<dbReference type="InterPro" id="IPR029058">
    <property type="entry name" value="AB_hydrolase_fold"/>
</dbReference>
<keyword evidence="4" id="KW-1185">Reference proteome</keyword>
<evidence type="ECO:0000313" key="4">
    <source>
        <dbReference type="Proteomes" id="UP000657385"/>
    </source>
</evidence>
<keyword evidence="2" id="KW-1133">Transmembrane helix</keyword>
<feature type="region of interest" description="Disordered" evidence="1">
    <location>
        <begin position="88"/>
        <end position="110"/>
    </location>
</feature>
<proteinExistence type="predicted"/>
<feature type="compositionally biased region" description="Basic and acidic residues" evidence="1">
    <location>
        <begin position="90"/>
        <end position="100"/>
    </location>
</feature>
<sequence>MTLWWSAALVAAGATVGVWLAGSALGVWREERAGRVYELTPRYRGAAVRAVLAAVALCAALAGGVAQALVGLPDSTAPVAAVGSASAARADSHPASDRAPRTPQASGASVASGVAGSAGAAGAPGASKAPGAAGAVTTALTQVGQPSGGRLLQGTLGGVPGQVRIWLPAQYQAHGSGGPVLQAVVVRAPEGELGEVWQGLAGAVAGGHANAFVAVAPADPCALASDDSALRRAVAAQYRIAAKPRSWAELGVDAGSSCAVTAELAHPDVYAGAAVLGGGSFARPSGALPSGIRLLLAQAHRDTAGQGDASRFRTALQGAPDLSVRLSDTVRDLTPELERFRLARLAANYLTEMFTTRH</sequence>
<feature type="transmembrane region" description="Helical" evidence="2">
    <location>
        <begin position="6"/>
        <end position="28"/>
    </location>
</feature>
<accession>A0A931FHF5</accession>
<gene>
    <name evidence="3" type="ORF">I2501_21540</name>
</gene>
<organism evidence="3 4">
    <name type="scientific">Streptacidiphilus fuscans</name>
    <dbReference type="NCBI Taxonomy" id="2789292"/>
    <lineage>
        <taxon>Bacteria</taxon>
        <taxon>Bacillati</taxon>
        <taxon>Actinomycetota</taxon>
        <taxon>Actinomycetes</taxon>
        <taxon>Kitasatosporales</taxon>
        <taxon>Streptomycetaceae</taxon>
        <taxon>Streptacidiphilus</taxon>
    </lineage>
</organism>
<protein>
    <submittedName>
        <fullName evidence="3">Uncharacterized protein</fullName>
    </submittedName>
</protein>
<dbReference type="EMBL" id="JADPRT010000009">
    <property type="protein sequence ID" value="MBF9070609.1"/>
    <property type="molecule type" value="Genomic_DNA"/>
</dbReference>
<comment type="caution">
    <text evidence="3">The sequence shown here is derived from an EMBL/GenBank/DDBJ whole genome shotgun (WGS) entry which is preliminary data.</text>
</comment>
<keyword evidence="2" id="KW-0812">Transmembrane</keyword>
<evidence type="ECO:0000313" key="3">
    <source>
        <dbReference type="EMBL" id="MBF9070609.1"/>
    </source>
</evidence>
<dbReference type="Gene3D" id="3.40.50.1820">
    <property type="entry name" value="alpha/beta hydrolase"/>
    <property type="match status" value="1"/>
</dbReference>
<dbReference type="AlphaFoldDB" id="A0A931FHF5"/>
<name>A0A931FHF5_9ACTN</name>